<protein>
    <submittedName>
        <fullName evidence="1">Uncharacterized protein</fullName>
    </submittedName>
</protein>
<organism evidence="1">
    <name type="scientific">Anguilla anguilla</name>
    <name type="common">European freshwater eel</name>
    <name type="synonym">Muraena anguilla</name>
    <dbReference type="NCBI Taxonomy" id="7936"/>
    <lineage>
        <taxon>Eukaryota</taxon>
        <taxon>Metazoa</taxon>
        <taxon>Chordata</taxon>
        <taxon>Craniata</taxon>
        <taxon>Vertebrata</taxon>
        <taxon>Euteleostomi</taxon>
        <taxon>Actinopterygii</taxon>
        <taxon>Neopterygii</taxon>
        <taxon>Teleostei</taxon>
        <taxon>Anguilliformes</taxon>
        <taxon>Anguillidae</taxon>
        <taxon>Anguilla</taxon>
    </lineage>
</organism>
<proteinExistence type="predicted"/>
<evidence type="ECO:0000313" key="1">
    <source>
        <dbReference type="EMBL" id="JAH07602.1"/>
    </source>
</evidence>
<dbReference type="EMBL" id="GBXM01100975">
    <property type="protein sequence ID" value="JAH07602.1"/>
    <property type="molecule type" value="Transcribed_RNA"/>
</dbReference>
<sequence>MLTLHFLDIKHCLRQKYQFDDKLNATSKTPFCSNIDRYVQGGFLIEK</sequence>
<dbReference type="AlphaFoldDB" id="A0A0E9PTJ1"/>
<accession>A0A0E9PTJ1</accession>
<reference evidence="1" key="2">
    <citation type="journal article" date="2015" name="Fish Shellfish Immunol.">
        <title>Early steps in the European eel (Anguilla anguilla)-Vibrio vulnificus interaction in the gills: Role of the RtxA13 toxin.</title>
        <authorList>
            <person name="Callol A."/>
            <person name="Pajuelo D."/>
            <person name="Ebbesson L."/>
            <person name="Teles M."/>
            <person name="MacKenzie S."/>
            <person name="Amaro C."/>
        </authorList>
    </citation>
    <scope>NUCLEOTIDE SEQUENCE</scope>
</reference>
<name>A0A0E9PTJ1_ANGAN</name>
<reference evidence="1" key="1">
    <citation type="submission" date="2014-11" db="EMBL/GenBank/DDBJ databases">
        <authorList>
            <person name="Amaro Gonzalez C."/>
        </authorList>
    </citation>
    <scope>NUCLEOTIDE SEQUENCE</scope>
</reference>